<keyword evidence="1" id="KW-1133">Transmembrane helix</keyword>
<sequence length="123" mass="12291">MTDPNTPAVPAAPVSSSSVVPPSVVPGALGCVLAGALILDPGLAHAATGSDWTAPILEFLENLTSGAAKLGAAILGIGIIAIGLWAAWTGRMDWHRFGFALVGGLLVMVGPKMVEMLFSASGG</sequence>
<accession>A0A7W6WBK7</accession>
<evidence type="ECO:0000313" key="2">
    <source>
        <dbReference type="EMBL" id="MBB4267632.1"/>
    </source>
</evidence>
<gene>
    <name evidence="2" type="ORF">GGD89_003279</name>
</gene>
<protein>
    <submittedName>
        <fullName evidence="2">Type IV secretory pathway VirB2 component (Pilin)</fullName>
    </submittedName>
</protein>
<comment type="caution">
    <text evidence="2">The sequence shown here is derived from an EMBL/GenBank/DDBJ whole genome shotgun (WGS) entry which is preliminary data.</text>
</comment>
<keyword evidence="1" id="KW-0812">Transmembrane</keyword>
<feature type="transmembrane region" description="Helical" evidence="1">
    <location>
        <begin position="94"/>
        <end position="114"/>
    </location>
</feature>
<feature type="transmembrane region" description="Helical" evidence="1">
    <location>
        <begin position="70"/>
        <end position="88"/>
    </location>
</feature>
<organism evidence="2 3">
    <name type="scientific">Roseospira visakhapatnamensis</name>
    <dbReference type="NCBI Taxonomy" id="390880"/>
    <lineage>
        <taxon>Bacteria</taxon>
        <taxon>Pseudomonadati</taxon>
        <taxon>Pseudomonadota</taxon>
        <taxon>Alphaproteobacteria</taxon>
        <taxon>Rhodospirillales</taxon>
        <taxon>Rhodospirillaceae</taxon>
        <taxon>Roseospira</taxon>
    </lineage>
</organism>
<dbReference type="InterPro" id="IPR007039">
    <property type="entry name" value="TrbC/VirB2"/>
</dbReference>
<evidence type="ECO:0000313" key="3">
    <source>
        <dbReference type="Proteomes" id="UP000554286"/>
    </source>
</evidence>
<keyword evidence="3" id="KW-1185">Reference proteome</keyword>
<dbReference type="Proteomes" id="UP000554286">
    <property type="component" value="Unassembled WGS sequence"/>
</dbReference>
<keyword evidence="1" id="KW-0472">Membrane</keyword>
<name>A0A7W6WBK7_9PROT</name>
<evidence type="ECO:0000256" key="1">
    <source>
        <dbReference type="SAM" id="Phobius"/>
    </source>
</evidence>
<proteinExistence type="predicted"/>
<reference evidence="2 3" key="1">
    <citation type="submission" date="2020-08" db="EMBL/GenBank/DDBJ databases">
        <title>Genome sequencing of Purple Non-Sulfur Bacteria from various extreme environments.</title>
        <authorList>
            <person name="Mayer M."/>
        </authorList>
    </citation>
    <scope>NUCLEOTIDE SEQUENCE [LARGE SCALE GENOMIC DNA]</scope>
    <source>
        <strain evidence="2 3">JA131</strain>
    </source>
</reference>
<dbReference type="RefSeq" id="WP_184047334.1">
    <property type="nucleotide sequence ID" value="NZ_JACIGK010000030.1"/>
</dbReference>
<dbReference type="EMBL" id="JACIGK010000030">
    <property type="protein sequence ID" value="MBB4267632.1"/>
    <property type="molecule type" value="Genomic_DNA"/>
</dbReference>
<dbReference type="AlphaFoldDB" id="A0A7W6WBK7"/>
<dbReference type="Pfam" id="PF04956">
    <property type="entry name" value="TrbC"/>
    <property type="match status" value="1"/>
</dbReference>